<dbReference type="InterPro" id="IPR011250">
    <property type="entry name" value="OMP/PagP_B-barrel"/>
</dbReference>
<proteinExistence type="predicted"/>
<feature type="compositionally biased region" description="Basic and acidic residues" evidence="1">
    <location>
        <begin position="123"/>
        <end position="147"/>
    </location>
</feature>
<dbReference type="Pfam" id="PF01617">
    <property type="entry name" value="Surface_Ag_2"/>
    <property type="match status" value="1"/>
</dbReference>
<evidence type="ECO:0000259" key="2">
    <source>
        <dbReference type="Pfam" id="PF01617"/>
    </source>
</evidence>
<dbReference type="Proteomes" id="UP000637906">
    <property type="component" value="Unassembled WGS sequence"/>
</dbReference>
<accession>A0A8J3MP44</accession>
<gene>
    <name evidence="3" type="ORF">sL5_06360</name>
</gene>
<feature type="compositionally biased region" description="Basic and acidic residues" evidence="1">
    <location>
        <begin position="167"/>
        <end position="178"/>
    </location>
</feature>
<name>A0A8J3MP44_9RICK</name>
<sequence length="311" mass="34587">MNISYKDFLSKGLVVTLLTFIPTHSFSAPVTLSKYFSAHYNGEFFNSIGEFDGKEDANGAKTEKIIGYYNKNGEMGVYRPEYKAGLAASITHGYSIEHPDVSGGFRIEGEVLYSQINVKDDGYVEKDDKDNEKREMTNQVELLRDDDTSGQTQFSRSLQNPWITDTADPRANRNDPNGRNRAAFKMKNEGFNNVAGMLNVYYDWPLQGNSKVAPYVGIGGGVTRIEHLKVAEYAFAYQGKVGVNYTIAPNAKFFVGYRFFNRFGDKFNKVKPLYKIPAGTGANAGRMESTTATIKNKFAVAGVEAGLVLHF</sequence>
<dbReference type="AlphaFoldDB" id="A0A8J3MP44"/>
<dbReference type="InterPro" id="IPR002566">
    <property type="entry name" value="Msp4_OMP-like"/>
</dbReference>
<dbReference type="Gene3D" id="2.40.160.20">
    <property type="match status" value="1"/>
</dbReference>
<protein>
    <recommendedName>
        <fullName evidence="2">Msp4/OMP-like domain-containing protein</fullName>
    </recommendedName>
</protein>
<evidence type="ECO:0000256" key="1">
    <source>
        <dbReference type="SAM" id="MobiDB-lite"/>
    </source>
</evidence>
<evidence type="ECO:0000313" key="3">
    <source>
        <dbReference type="EMBL" id="GHM59643.1"/>
    </source>
</evidence>
<evidence type="ECO:0000313" key="4">
    <source>
        <dbReference type="Proteomes" id="UP000637906"/>
    </source>
</evidence>
<feature type="region of interest" description="Disordered" evidence="1">
    <location>
        <begin position="123"/>
        <end position="180"/>
    </location>
</feature>
<feature type="compositionally biased region" description="Polar residues" evidence="1">
    <location>
        <begin position="149"/>
        <end position="163"/>
    </location>
</feature>
<organism evidence="3 4">
    <name type="scientific">Candidatus Mesenet longicola</name>
    <dbReference type="NCBI Taxonomy" id="1892558"/>
    <lineage>
        <taxon>Bacteria</taxon>
        <taxon>Pseudomonadati</taxon>
        <taxon>Pseudomonadota</taxon>
        <taxon>Alphaproteobacteria</taxon>
        <taxon>Rickettsiales</taxon>
        <taxon>Anaplasmataceae</taxon>
        <taxon>Candidatus Mesenet</taxon>
    </lineage>
</organism>
<dbReference type="EMBL" id="BNGU01000024">
    <property type="protein sequence ID" value="GHM59643.1"/>
    <property type="molecule type" value="Genomic_DNA"/>
</dbReference>
<dbReference type="SUPFAM" id="SSF56925">
    <property type="entry name" value="OMPA-like"/>
    <property type="match status" value="1"/>
</dbReference>
<comment type="caution">
    <text evidence="3">The sequence shown here is derived from an EMBL/GenBank/DDBJ whole genome shotgun (WGS) entry which is preliminary data.</text>
</comment>
<feature type="domain" description="Msp4/OMP-like" evidence="2">
    <location>
        <begin position="35"/>
        <end position="310"/>
    </location>
</feature>
<keyword evidence="4" id="KW-1185">Reference proteome</keyword>
<reference evidence="3 4" key="1">
    <citation type="journal article" date="2021" name="Microb. Ecol.">
        <title>Candidatus Mesenet longicola: Novel Endosymbionts of Brontispa longissima that Induce Cytoplasmic Incompatibility.</title>
        <authorList>
            <person name="Takano S."/>
            <person name="Gotoh Y."/>
            <person name="Hayashi T."/>
        </authorList>
    </citation>
    <scope>NUCLEOTIDE SEQUENCE [LARGE SCALE GENOMIC DNA]</scope>
    <source>
        <strain evidence="3">L5</strain>
    </source>
</reference>